<dbReference type="EMBL" id="EAAA01000980">
    <property type="status" value="NOT_ANNOTATED_CDS"/>
    <property type="molecule type" value="Genomic_DNA"/>
</dbReference>
<dbReference type="PROSITE" id="PS51406">
    <property type="entry name" value="FIBRINOGEN_C_2"/>
    <property type="match status" value="1"/>
</dbReference>
<proteinExistence type="predicted"/>
<dbReference type="AlphaFoldDB" id="F6QQU5"/>
<evidence type="ECO:0000313" key="2">
    <source>
        <dbReference type="Ensembl" id="ENSCINP00000001276.3"/>
    </source>
</evidence>
<dbReference type="Ensembl" id="ENSCINT00000001276.3">
    <property type="protein sequence ID" value="ENSCINP00000001276.3"/>
    <property type="gene ID" value="ENSCING00000000700.3"/>
</dbReference>
<dbReference type="SUPFAM" id="SSF56496">
    <property type="entry name" value="Fibrinogen C-terminal domain-like"/>
    <property type="match status" value="1"/>
</dbReference>
<dbReference type="STRING" id="7719.ENSCINP00000001276"/>
<reference evidence="2" key="2">
    <citation type="journal article" date="2008" name="Genome Biol.">
        <title>Improved genome assembly and evidence-based global gene model set for the chordate Ciona intestinalis: new insight into intron and operon populations.</title>
        <authorList>
            <person name="Satou Y."/>
            <person name="Mineta K."/>
            <person name="Ogasawara M."/>
            <person name="Sasakura Y."/>
            <person name="Shoguchi E."/>
            <person name="Ueno K."/>
            <person name="Yamada L."/>
            <person name="Matsumoto J."/>
            <person name="Wasserscheid J."/>
            <person name="Dewar K."/>
            <person name="Wiley G.B."/>
            <person name="Macmil S.L."/>
            <person name="Roe B.A."/>
            <person name="Zeller R.W."/>
            <person name="Hastings K.E."/>
            <person name="Lemaire P."/>
            <person name="Lindquist E."/>
            <person name="Endo T."/>
            <person name="Hotta K."/>
            <person name="Inaba K."/>
        </authorList>
    </citation>
    <scope>NUCLEOTIDE SEQUENCE [LARGE SCALE GENOMIC DNA]</scope>
    <source>
        <strain evidence="2">wild type</strain>
    </source>
</reference>
<dbReference type="Pfam" id="PF00147">
    <property type="entry name" value="Fibrinogen_C"/>
    <property type="match status" value="1"/>
</dbReference>
<name>F6QQU5_CIOIN</name>
<organism evidence="2 3">
    <name type="scientific">Ciona intestinalis</name>
    <name type="common">Transparent sea squirt</name>
    <name type="synonym">Ascidia intestinalis</name>
    <dbReference type="NCBI Taxonomy" id="7719"/>
    <lineage>
        <taxon>Eukaryota</taxon>
        <taxon>Metazoa</taxon>
        <taxon>Chordata</taxon>
        <taxon>Tunicata</taxon>
        <taxon>Ascidiacea</taxon>
        <taxon>Phlebobranchia</taxon>
        <taxon>Cionidae</taxon>
        <taxon>Ciona</taxon>
    </lineage>
</organism>
<feature type="domain" description="Fibrinogen C-terminal" evidence="1">
    <location>
        <begin position="1"/>
        <end position="131"/>
    </location>
</feature>
<dbReference type="HOGENOM" id="CLU_038628_6_2_1"/>
<evidence type="ECO:0000313" key="3">
    <source>
        <dbReference type="Proteomes" id="UP000008144"/>
    </source>
</evidence>
<dbReference type="InterPro" id="IPR050373">
    <property type="entry name" value="Fibrinogen_C-term_domain"/>
</dbReference>
<dbReference type="InterPro" id="IPR014716">
    <property type="entry name" value="Fibrinogen_a/b/g_C_1"/>
</dbReference>
<dbReference type="OMA" id="SSANWHN"/>
<dbReference type="PANTHER" id="PTHR19143">
    <property type="entry name" value="FIBRINOGEN/TENASCIN/ANGIOPOEITIN"/>
    <property type="match status" value="1"/>
</dbReference>
<dbReference type="Gene3D" id="3.90.215.10">
    <property type="entry name" value="Gamma Fibrinogen, chain A, domain 1"/>
    <property type="match status" value="1"/>
</dbReference>
<reference evidence="2" key="3">
    <citation type="submission" date="2025-08" db="UniProtKB">
        <authorList>
            <consortium name="Ensembl"/>
        </authorList>
    </citation>
    <scope>IDENTIFICATION</scope>
</reference>
<dbReference type="SMART" id="SM00186">
    <property type="entry name" value="FBG"/>
    <property type="match status" value="1"/>
</dbReference>
<dbReference type="Proteomes" id="UP000008144">
    <property type="component" value="Chromosome 12"/>
</dbReference>
<dbReference type="GeneTree" id="ENSGT00940000163482"/>
<sequence>MTRRSGCRLRVDIWDYSEDHAFAEYSEFSIGDEASLYHLYIDGYSGTAGDSMTYHNNVPFSTIDRDNDSHARRCTIDTHGPSGGWWFKNCYRARLNAEWGRSSANWHNNVWYGWKGSSTALKATLMKIRCD</sequence>
<reference evidence="3" key="1">
    <citation type="journal article" date="2002" name="Science">
        <title>The draft genome of Ciona intestinalis: insights into chordate and vertebrate origins.</title>
        <authorList>
            <person name="Dehal P."/>
            <person name="Satou Y."/>
            <person name="Campbell R.K."/>
            <person name="Chapman J."/>
            <person name="Degnan B."/>
            <person name="De Tomaso A."/>
            <person name="Davidson B."/>
            <person name="Di Gregorio A."/>
            <person name="Gelpke M."/>
            <person name="Goodstein D.M."/>
            <person name="Harafuji N."/>
            <person name="Hastings K.E."/>
            <person name="Ho I."/>
            <person name="Hotta K."/>
            <person name="Huang W."/>
            <person name="Kawashima T."/>
            <person name="Lemaire P."/>
            <person name="Martinez D."/>
            <person name="Meinertzhagen I.A."/>
            <person name="Necula S."/>
            <person name="Nonaka M."/>
            <person name="Putnam N."/>
            <person name="Rash S."/>
            <person name="Saiga H."/>
            <person name="Satake M."/>
            <person name="Terry A."/>
            <person name="Yamada L."/>
            <person name="Wang H.G."/>
            <person name="Awazu S."/>
            <person name="Azumi K."/>
            <person name="Boore J."/>
            <person name="Branno M."/>
            <person name="Chin-Bow S."/>
            <person name="DeSantis R."/>
            <person name="Doyle S."/>
            <person name="Francino P."/>
            <person name="Keys D.N."/>
            <person name="Haga S."/>
            <person name="Hayashi H."/>
            <person name="Hino K."/>
            <person name="Imai K.S."/>
            <person name="Inaba K."/>
            <person name="Kano S."/>
            <person name="Kobayashi K."/>
            <person name="Kobayashi M."/>
            <person name="Lee B.I."/>
            <person name="Makabe K.W."/>
            <person name="Manohar C."/>
            <person name="Matassi G."/>
            <person name="Medina M."/>
            <person name="Mochizuki Y."/>
            <person name="Mount S."/>
            <person name="Morishita T."/>
            <person name="Miura S."/>
            <person name="Nakayama A."/>
            <person name="Nishizaka S."/>
            <person name="Nomoto H."/>
            <person name="Ohta F."/>
            <person name="Oishi K."/>
            <person name="Rigoutsos I."/>
            <person name="Sano M."/>
            <person name="Sasaki A."/>
            <person name="Sasakura Y."/>
            <person name="Shoguchi E."/>
            <person name="Shin-i T."/>
            <person name="Spagnuolo A."/>
            <person name="Stainier D."/>
            <person name="Suzuki M.M."/>
            <person name="Tassy O."/>
            <person name="Takatori N."/>
            <person name="Tokuoka M."/>
            <person name="Yagi K."/>
            <person name="Yoshizaki F."/>
            <person name="Wada S."/>
            <person name="Zhang C."/>
            <person name="Hyatt P.D."/>
            <person name="Larimer F."/>
            <person name="Detter C."/>
            <person name="Doggett N."/>
            <person name="Glavina T."/>
            <person name="Hawkins T."/>
            <person name="Richardson P."/>
            <person name="Lucas S."/>
            <person name="Kohara Y."/>
            <person name="Levine M."/>
            <person name="Satoh N."/>
            <person name="Rokhsar D.S."/>
        </authorList>
    </citation>
    <scope>NUCLEOTIDE SEQUENCE [LARGE SCALE GENOMIC DNA]</scope>
</reference>
<dbReference type="PANTHER" id="PTHR19143:SF254">
    <property type="entry name" value="TENASCIN-R"/>
    <property type="match status" value="1"/>
</dbReference>
<dbReference type="InParanoid" id="F6QQU5"/>
<dbReference type="InterPro" id="IPR036056">
    <property type="entry name" value="Fibrinogen-like_C"/>
</dbReference>
<reference evidence="2" key="4">
    <citation type="submission" date="2025-09" db="UniProtKB">
        <authorList>
            <consortium name="Ensembl"/>
        </authorList>
    </citation>
    <scope>IDENTIFICATION</scope>
</reference>
<accession>F6QQU5</accession>
<dbReference type="InterPro" id="IPR002181">
    <property type="entry name" value="Fibrinogen_a/b/g_C_dom"/>
</dbReference>
<keyword evidence="3" id="KW-1185">Reference proteome</keyword>
<evidence type="ECO:0000259" key="1">
    <source>
        <dbReference type="PROSITE" id="PS51406"/>
    </source>
</evidence>
<protein>
    <recommendedName>
        <fullName evidence="1">Fibrinogen C-terminal domain-containing protein</fullName>
    </recommendedName>
</protein>